<feature type="signal peptide" evidence="1">
    <location>
        <begin position="1"/>
        <end position="28"/>
    </location>
</feature>
<sequence length="135" mass="14428">MKKKLVVCILCGMMAMSALTCGIGSAFAAESPETPVISAQEGEQIPNPWKEYTSVKDAENAVGFSVKLPKKISGYTKDMIQAVDGLVLQVFYKSGDKEILIRKALVSQGKDISGDYNVYDVTKKVLAGAAACCGR</sequence>
<keyword evidence="1" id="KW-0732">Signal</keyword>
<protein>
    <submittedName>
        <fullName evidence="2">Uncharacterized protein</fullName>
    </submittedName>
</protein>
<name>A0A173RXB6_9FIRM</name>
<dbReference type="AlphaFoldDB" id="A0A173RXB6"/>
<dbReference type="RefSeq" id="WP_055261582.1">
    <property type="nucleotide sequence ID" value="NZ_CYXV01000003.1"/>
</dbReference>
<reference evidence="2 3" key="1">
    <citation type="submission" date="2015-09" db="EMBL/GenBank/DDBJ databases">
        <authorList>
            <consortium name="Pathogen Informatics"/>
        </authorList>
    </citation>
    <scope>NUCLEOTIDE SEQUENCE [LARGE SCALE GENOMIC DNA]</scope>
    <source>
        <strain evidence="2 3">2789STDY5608863</strain>
    </source>
</reference>
<evidence type="ECO:0000256" key="1">
    <source>
        <dbReference type="SAM" id="SignalP"/>
    </source>
</evidence>
<evidence type="ECO:0000313" key="2">
    <source>
        <dbReference type="EMBL" id="CUM81768.1"/>
    </source>
</evidence>
<evidence type="ECO:0000313" key="3">
    <source>
        <dbReference type="Proteomes" id="UP000095495"/>
    </source>
</evidence>
<feature type="chain" id="PRO_5008011143" evidence="1">
    <location>
        <begin position="29"/>
        <end position="135"/>
    </location>
</feature>
<dbReference type="EMBL" id="CYXV01000003">
    <property type="protein sequence ID" value="CUM81768.1"/>
    <property type="molecule type" value="Genomic_DNA"/>
</dbReference>
<accession>A0A173RXB6</accession>
<dbReference type="Proteomes" id="UP000095495">
    <property type="component" value="Unassembled WGS sequence"/>
</dbReference>
<proteinExistence type="predicted"/>
<gene>
    <name evidence="2" type="ORF">ERS852420_00863</name>
</gene>
<organism evidence="2 3">
    <name type="scientific">Roseburia faecis</name>
    <dbReference type="NCBI Taxonomy" id="301302"/>
    <lineage>
        <taxon>Bacteria</taxon>
        <taxon>Bacillati</taxon>
        <taxon>Bacillota</taxon>
        <taxon>Clostridia</taxon>
        <taxon>Lachnospirales</taxon>
        <taxon>Lachnospiraceae</taxon>
        <taxon>Roseburia</taxon>
    </lineage>
</organism>